<dbReference type="Proteomes" id="UP000032522">
    <property type="component" value="Unassembled WGS sequence"/>
</dbReference>
<gene>
    <name evidence="2" type="ORF">LG52_2424</name>
</gene>
<evidence type="ECO:0000259" key="1">
    <source>
        <dbReference type="Pfam" id="PF01850"/>
    </source>
</evidence>
<dbReference type="OrthoDB" id="9789052at2"/>
<sequence>MYILDTNIIIRFLANDDEEQSSVAYRVFEKAVNGEFVFLLHPLVVAECCWVLESKRYGYTKGEIASKLKQIIEASCVKTTGKEVVEKALDAYARCSVDFADAYLSALVEHTSSIQGIITWNEKDFRRLGGECYMPESII</sequence>
<dbReference type="AlphaFoldDB" id="A0A0D8BU98"/>
<dbReference type="EMBL" id="JYBP01000003">
    <property type="protein sequence ID" value="KJE26972.1"/>
    <property type="molecule type" value="Genomic_DNA"/>
</dbReference>
<evidence type="ECO:0000313" key="2">
    <source>
        <dbReference type="EMBL" id="KJE26972.1"/>
    </source>
</evidence>
<protein>
    <submittedName>
        <fullName evidence="2">PIN domain protein</fullName>
    </submittedName>
</protein>
<reference evidence="2 3" key="1">
    <citation type="submission" date="2015-01" db="EMBL/GenBank/DDBJ databases">
        <authorList>
            <person name="Filippidou S."/>
            <person name="Jeanneret N."/>
            <person name="Russel-Delif L."/>
            <person name="Junier T."/>
            <person name="Wunderlin T."/>
            <person name="Molina V."/>
            <person name="Johnson S.L."/>
            <person name="Davenport K.W."/>
            <person name="Chain P.S."/>
            <person name="Dorador C."/>
            <person name="Junier P."/>
        </authorList>
    </citation>
    <scope>NUCLEOTIDE SEQUENCE [LARGE SCALE GENOMIC DNA]</scope>
    <source>
        <strain evidence="2 3">Et7/4</strain>
    </source>
</reference>
<comment type="caution">
    <text evidence="2">The sequence shown here is derived from an EMBL/GenBank/DDBJ whole genome shotgun (WGS) entry which is preliminary data.</text>
</comment>
<dbReference type="PATRIC" id="fig|1462.6.peg.2710"/>
<dbReference type="InterPro" id="IPR029060">
    <property type="entry name" value="PIN-like_dom_sf"/>
</dbReference>
<organism evidence="2 3">
    <name type="scientific">Geobacillus kaustophilus</name>
    <dbReference type="NCBI Taxonomy" id="1462"/>
    <lineage>
        <taxon>Bacteria</taxon>
        <taxon>Bacillati</taxon>
        <taxon>Bacillota</taxon>
        <taxon>Bacilli</taxon>
        <taxon>Bacillales</taxon>
        <taxon>Anoxybacillaceae</taxon>
        <taxon>Geobacillus</taxon>
        <taxon>Geobacillus thermoleovorans group</taxon>
    </lineage>
</organism>
<dbReference type="Gene3D" id="3.40.50.1010">
    <property type="entry name" value="5'-nuclease"/>
    <property type="match status" value="1"/>
</dbReference>
<feature type="domain" description="PIN" evidence="1">
    <location>
        <begin position="2"/>
        <end position="129"/>
    </location>
</feature>
<accession>A0A0D8BU98</accession>
<dbReference type="RefSeq" id="WP_044732125.1">
    <property type="nucleotide sequence ID" value="NZ_JYBP01000003.1"/>
</dbReference>
<dbReference type="SUPFAM" id="SSF88723">
    <property type="entry name" value="PIN domain-like"/>
    <property type="match status" value="1"/>
</dbReference>
<dbReference type="InterPro" id="IPR002716">
    <property type="entry name" value="PIN_dom"/>
</dbReference>
<dbReference type="Pfam" id="PF01850">
    <property type="entry name" value="PIN"/>
    <property type="match status" value="1"/>
</dbReference>
<evidence type="ECO:0000313" key="3">
    <source>
        <dbReference type="Proteomes" id="UP000032522"/>
    </source>
</evidence>
<name>A0A0D8BU98_GEOKU</name>
<proteinExistence type="predicted"/>